<evidence type="ECO:0000259" key="6">
    <source>
        <dbReference type="PROSITE" id="PS51635"/>
    </source>
</evidence>
<dbReference type="EMBL" id="PCWW01000033">
    <property type="protein sequence ID" value="PIR13514.1"/>
    <property type="molecule type" value="Genomic_DNA"/>
</dbReference>
<dbReference type="GO" id="GO:0004622">
    <property type="term" value="F:phosphatidylcholine lysophospholipase activity"/>
    <property type="evidence" value="ECO:0007669"/>
    <property type="project" value="InterPro"/>
</dbReference>
<proteinExistence type="inferred from homology"/>
<dbReference type="PROSITE" id="PS01237">
    <property type="entry name" value="UPF0028"/>
    <property type="match status" value="1"/>
</dbReference>
<keyword evidence="2 5" id="KW-0378">Hydrolase</keyword>
<feature type="short sequence motif" description="GXGXXG" evidence="5">
    <location>
        <begin position="18"/>
        <end position="23"/>
    </location>
</feature>
<dbReference type="InterPro" id="IPR050301">
    <property type="entry name" value="NTE"/>
</dbReference>
<comment type="caution">
    <text evidence="7">The sequence shown here is derived from an EMBL/GenBank/DDBJ whole genome shotgun (WGS) entry which is preliminary data.</text>
</comment>
<keyword evidence="4 5" id="KW-0443">Lipid metabolism</keyword>
<evidence type="ECO:0000256" key="3">
    <source>
        <dbReference type="ARBA" id="ARBA00022963"/>
    </source>
</evidence>
<accession>A0A2M6K9E6</accession>
<feature type="domain" description="PNPLA" evidence="6">
    <location>
        <begin position="14"/>
        <end position="177"/>
    </location>
</feature>
<evidence type="ECO:0000313" key="8">
    <source>
        <dbReference type="Proteomes" id="UP000230869"/>
    </source>
</evidence>
<dbReference type="Pfam" id="PF01734">
    <property type="entry name" value="Patatin"/>
    <property type="match status" value="1"/>
</dbReference>
<gene>
    <name evidence="7" type="ORF">COV49_01990</name>
</gene>
<evidence type="ECO:0000256" key="2">
    <source>
        <dbReference type="ARBA" id="ARBA00022801"/>
    </source>
</evidence>
<dbReference type="InterPro" id="IPR002641">
    <property type="entry name" value="PNPLA_dom"/>
</dbReference>
<dbReference type="SUPFAM" id="SSF52151">
    <property type="entry name" value="FabD/lysophospholipase-like"/>
    <property type="match status" value="1"/>
</dbReference>
<feature type="short sequence motif" description="DGA/G" evidence="5">
    <location>
        <begin position="164"/>
        <end position="166"/>
    </location>
</feature>
<feature type="active site" description="Proton acceptor" evidence="5">
    <location>
        <position position="164"/>
    </location>
</feature>
<dbReference type="InterPro" id="IPR016035">
    <property type="entry name" value="Acyl_Trfase/lysoPLipase"/>
</dbReference>
<dbReference type="GO" id="GO:0046470">
    <property type="term" value="P:phosphatidylcholine metabolic process"/>
    <property type="evidence" value="ECO:0007669"/>
    <property type="project" value="InterPro"/>
</dbReference>
<dbReference type="InterPro" id="IPR001423">
    <property type="entry name" value="LysoPLipase_patatin_CS"/>
</dbReference>
<comment type="similarity">
    <text evidence="1">Belongs to the NTE family.</text>
</comment>
<dbReference type="Gene3D" id="3.40.1090.10">
    <property type="entry name" value="Cytosolic phospholipase A2 catalytic domain"/>
    <property type="match status" value="2"/>
</dbReference>
<evidence type="ECO:0000256" key="5">
    <source>
        <dbReference type="PROSITE-ProRule" id="PRU01161"/>
    </source>
</evidence>
<name>A0A2M6K9E6_9BACT</name>
<dbReference type="Proteomes" id="UP000230869">
    <property type="component" value="Unassembled WGS sequence"/>
</dbReference>
<dbReference type="PROSITE" id="PS51635">
    <property type="entry name" value="PNPLA"/>
    <property type="match status" value="1"/>
</dbReference>
<dbReference type="GO" id="GO:0016042">
    <property type="term" value="P:lipid catabolic process"/>
    <property type="evidence" value="ECO:0007669"/>
    <property type="project" value="UniProtKB-UniRule"/>
</dbReference>
<evidence type="ECO:0000256" key="4">
    <source>
        <dbReference type="ARBA" id="ARBA00023098"/>
    </source>
</evidence>
<reference evidence="7 8" key="1">
    <citation type="submission" date="2017-09" db="EMBL/GenBank/DDBJ databases">
        <title>Depth-based differentiation of microbial function through sediment-hosted aquifers and enrichment of novel symbionts in the deep terrestrial subsurface.</title>
        <authorList>
            <person name="Probst A.J."/>
            <person name="Ladd B."/>
            <person name="Jarett J.K."/>
            <person name="Geller-Mcgrath D.E."/>
            <person name="Sieber C.M."/>
            <person name="Emerson J.B."/>
            <person name="Anantharaman K."/>
            <person name="Thomas B.C."/>
            <person name="Malmstrom R."/>
            <person name="Stieglmeier M."/>
            <person name="Klingl A."/>
            <person name="Woyke T."/>
            <person name="Ryan C.M."/>
            <person name="Banfield J.F."/>
        </authorList>
    </citation>
    <scope>NUCLEOTIDE SEQUENCE [LARGE SCALE GENOMIC DNA]</scope>
    <source>
        <strain evidence="7">CG11_big_fil_rev_8_21_14_0_20_39_10</strain>
    </source>
</reference>
<feature type="short sequence motif" description="GXSXG" evidence="5">
    <location>
        <begin position="45"/>
        <end position="49"/>
    </location>
</feature>
<dbReference type="PANTHER" id="PTHR14226:SF76">
    <property type="entry name" value="NTE FAMILY PROTEIN RSSA"/>
    <property type="match status" value="1"/>
</dbReference>
<sequence>MTFKSTNKNVKIGLALGGGGARGLAHIGVLKFLQAKGVKIDMLAGASMGAFMAAYYSLGLDLDKLEKEVVSFTKTKAIRKLMDLAPSGKAILKGEKSKKFIAELIGENRNFKEAKIPLGIVTTNLSNGEAVILKEGNINQAILASISVPGIFPPVEINNDYLIDGGVVNPTPVDVVKKMGADVVIGVDLVMKRAVKLENPSLVATLLYSYEIIRTQVIKYNLAKMGPGVVLIKPKAMGTIDSFKFYDIAKFIKSGFEAAQERWPEIKKLIG</sequence>
<dbReference type="PANTHER" id="PTHR14226">
    <property type="entry name" value="NEUROPATHY TARGET ESTERASE/SWISS CHEESE D.MELANOGASTER"/>
    <property type="match status" value="1"/>
</dbReference>
<protein>
    <recommendedName>
        <fullName evidence="6">PNPLA domain-containing protein</fullName>
    </recommendedName>
</protein>
<organism evidence="7 8">
    <name type="scientific">Candidatus Falkowbacteria bacterium CG11_big_fil_rev_8_21_14_0_20_39_10</name>
    <dbReference type="NCBI Taxonomy" id="1974570"/>
    <lineage>
        <taxon>Bacteria</taxon>
        <taxon>Candidatus Falkowiibacteriota</taxon>
    </lineage>
</organism>
<keyword evidence="3 5" id="KW-0442">Lipid degradation</keyword>
<dbReference type="AlphaFoldDB" id="A0A2M6K9E6"/>
<evidence type="ECO:0000313" key="7">
    <source>
        <dbReference type="EMBL" id="PIR13514.1"/>
    </source>
</evidence>
<feature type="active site" description="Nucleophile" evidence="5">
    <location>
        <position position="47"/>
    </location>
</feature>
<evidence type="ECO:0000256" key="1">
    <source>
        <dbReference type="ARBA" id="ARBA00006636"/>
    </source>
</evidence>